<dbReference type="GO" id="GO:0004519">
    <property type="term" value="F:endonuclease activity"/>
    <property type="evidence" value="ECO:0007669"/>
    <property type="project" value="UniProtKB-KW"/>
</dbReference>
<dbReference type="EMBL" id="JAUDFV010000102">
    <property type="protein sequence ID" value="KAL2731794.1"/>
    <property type="molecule type" value="Genomic_DNA"/>
</dbReference>
<comment type="caution">
    <text evidence="1">The sequence shown here is derived from an EMBL/GenBank/DDBJ whole genome shotgun (WGS) entry which is preliminary data.</text>
</comment>
<keyword evidence="1" id="KW-0540">Nuclease</keyword>
<sequence>MSSDKTSHIKSTNKVETVAVLGVYMTWTSRILQIDSGKKSSPYKNKNALFANTKTFYNQWRESPKLLSDAQTRTTHHARLIFLFRKQLIWYHDTTTTISPSVLYACVLSGQAYLAVEDYKIRTINKLCDVLREEFDCNKTLYQYKAKLSSIYMKRLDFIERVKDLHQAICDEEWYKGGKLMDDRHRETDEFALTNFYEGLPLEYRLRITPDTCKDLLEAFAKGRKFHSKADDYLLCDKIKLSGITSETIMTYSSCTLDIYGHPVEFHLVSNSFPIPHGGILGADFFKNSAKINFMERNVSWKEILMPFVGPEEKTVAGRICDVLKVNILHNEVKTGYIPALNLGDSIYASEAIVTHCNGQTNIKVFNTNEEEVKIKIPKVLLEEFEVVNEHDVPSLGHDANVVNTRQLSPAEEKFPFIEICDRITMYNGHVAYFTSVRGAPLNIGAKELVDNRRRLLSVFEVTLGRVKVTKRNEKYFIALPVKEKTSILKQVETLDEALHSLLDTALEL</sequence>
<protein>
    <submittedName>
        <fullName evidence="1">Enzymatic polyprotein endonuclease reverse</fullName>
    </submittedName>
</protein>
<dbReference type="Proteomes" id="UP001607302">
    <property type="component" value="Unassembled WGS sequence"/>
</dbReference>
<organism evidence="1 2">
    <name type="scientific">Vespula squamosa</name>
    <name type="common">Southern yellow jacket</name>
    <name type="synonym">Wasp</name>
    <dbReference type="NCBI Taxonomy" id="30214"/>
    <lineage>
        <taxon>Eukaryota</taxon>
        <taxon>Metazoa</taxon>
        <taxon>Ecdysozoa</taxon>
        <taxon>Arthropoda</taxon>
        <taxon>Hexapoda</taxon>
        <taxon>Insecta</taxon>
        <taxon>Pterygota</taxon>
        <taxon>Neoptera</taxon>
        <taxon>Endopterygota</taxon>
        <taxon>Hymenoptera</taxon>
        <taxon>Apocrita</taxon>
        <taxon>Aculeata</taxon>
        <taxon>Vespoidea</taxon>
        <taxon>Vespidae</taxon>
        <taxon>Vespinae</taxon>
        <taxon>Vespula</taxon>
    </lineage>
</organism>
<evidence type="ECO:0000313" key="2">
    <source>
        <dbReference type="Proteomes" id="UP001607302"/>
    </source>
</evidence>
<proteinExistence type="predicted"/>
<keyword evidence="1" id="KW-0378">Hydrolase</keyword>
<accession>A0ABD2BGB3</accession>
<reference evidence="1 2" key="1">
    <citation type="journal article" date="2024" name="Ann. Entomol. Soc. Am.">
        <title>Genomic analyses of the southern and eastern yellowjacket wasps (Hymenoptera: Vespidae) reveal evolutionary signatures of social life.</title>
        <authorList>
            <person name="Catto M.A."/>
            <person name="Caine P.B."/>
            <person name="Orr S.E."/>
            <person name="Hunt B.G."/>
            <person name="Goodisman M.A.D."/>
        </authorList>
    </citation>
    <scope>NUCLEOTIDE SEQUENCE [LARGE SCALE GENOMIC DNA]</scope>
    <source>
        <strain evidence="1">233</strain>
        <tissue evidence="1">Head and thorax</tissue>
    </source>
</reference>
<evidence type="ECO:0000313" key="1">
    <source>
        <dbReference type="EMBL" id="KAL2731794.1"/>
    </source>
</evidence>
<name>A0ABD2BGB3_VESSQ</name>
<keyword evidence="1" id="KW-0255">Endonuclease</keyword>
<gene>
    <name evidence="1" type="ORF">V1478_004482</name>
</gene>
<dbReference type="AlphaFoldDB" id="A0ABD2BGB3"/>
<keyword evidence="2" id="KW-1185">Reference proteome</keyword>